<gene>
    <name evidence="2" type="ORF">KUTeg_009260</name>
</gene>
<evidence type="ECO:0000256" key="1">
    <source>
        <dbReference type="SAM" id="MobiDB-lite"/>
    </source>
</evidence>
<proteinExistence type="predicted"/>
<sequence length="233" mass="27097">MGISTDVPRRAKETRVPSFKCAMHLQNTYTYLYDESLNFYDIFSPKSITCINSISRNSFSDLFNDTDKPGLLSLLLKDLQGEESFSLSLSTNNCSSPKHTSPSLTESKTTRNVSAIENIQPPSEDSMLQWSLEDEWIKIAAQEDVTMDFEMGDENHPIEIDDTIEEVEDTPNSKQMWKAEETHKKTHEEVASISKRPFPEQMNWFEEKRRYNMLHLDDDECKLMRERKPKNNR</sequence>
<keyword evidence="3" id="KW-1185">Reference proteome</keyword>
<accession>A0ABQ9FA79</accession>
<dbReference type="EMBL" id="JARBDR010000415">
    <property type="protein sequence ID" value="KAJ8313180.1"/>
    <property type="molecule type" value="Genomic_DNA"/>
</dbReference>
<protein>
    <submittedName>
        <fullName evidence="2">Uncharacterized protein</fullName>
    </submittedName>
</protein>
<evidence type="ECO:0000313" key="3">
    <source>
        <dbReference type="Proteomes" id="UP001217089"/>
    </source>
</evidence>
<dbReference type="Proteomes" id="UP001217089">
    <property type="component" value="Unassembled WGS sequence"/>
</dbReference>
<name>A0ABQ9FA79_TEGGR</name>
<evidence type="ECO:0000313" key="2">
    <source>
        <dbReference type="EMBL" id="KAJ8313180.1"/>
    </source>
</evidence>
<reference evidence="2 3" key="1">
    <citation type="submission" date="2022-12" db="EMBL/GenBank/DDBJ databases">
        <title>Chromosome-level genome of Tegillarca granosa.</title>
        <authorList>
            <person name="Kim J."/>
        </authorList>
    </citation>
    <scope>NUCLEOTIDE SEQUENCE [LARGE SCALE GENOMIC DNA]</scope>
    <source>
        <strain evidence="2">Teg-2019</strain>
        <tissue evidence="2">Adductor muscle</tissue>
    </source>
</reference>
<organism evidence="2 3">
    <name type="scientific">Tegillarca granosa</name>
    <name type="common">Malaysian cockle</name>
    <name type="synonym">Anadara granosa</name>
    <dbReference type="NCBI Taxonomy" id="220873"/>
    <lineage>
        <taxon>Eukaryota</taxon>
        <taxon>Metazoa</taxon>
        <taxon>Spiralia</taxon>
        <taxon>Lophotrochozoa</taxon>
        <taxon>Mollusca</taxon>
        <taxon>Bivalvia</taxon>
        <taxon>Autobranchia</taxon>
        <taxon>Pteriomorphia</taxon>
        <taxon>Arcoida</taxon>
        <taxon>Arcoidea</taxon>
        <taxon>Arcidae</taxon>
        <taxon>Tegillarca</taxon>
    </lineage>
</organism>
<feature type="region of interest" description="Disordered" evidence="1">
    <location>
        <begin position="88"/>
        <end position="110"/>
    </location>
</feature>
<comment type="caution">
    <text evidence="2">The sequence shown here is derived from an EMBL/GenBank/DDBJ whole genome shotgun (WGS) entry which is preliminary data.</text>
</comment>